<feature type="domain" description="Voltage-dependent L-type calcium channel subunit beta-1-4 N-terminal A" evidence="2">
    <location>
        <begin position="18"/>
        <end position="59"/>
    </location>
</feature>
<proteinExistence type="predicted"/>
<feature type="compositionally biased region" description="Polar residues" evidence="1">
    <location>
        <begin position="21"/>
        <end position="31"/>
    </location>
</feature>
<accession>A0A8D1Q9H6</accession>
<organism evidence="3 4">
    <name type="scientific">Sus scrofa</name>
    <name type="common">Pig</name>
    <dbReference type="NCBI Taxonomy" id="9823"/>
    <lineage>
        <taxon>Eukaryota</taxon>
        <taxon>Metazoa</taxon>
        <taxon>Chordata</taxon>
        <taxon>Craniata</taxon>
        <taxon>Vertebrata</taxon>
        <taxon>Euteleostomi</taxon>
        <taxon>Mammalia</taxon>
        <taxon>Eutheria</taxon>
        <taxon>Laurasiatheria</taxon>
        <taxon>Artiodactyla</taxon>
        <taxon>Suina</taxon>
        <taxon>Suidae</taxon>
        <taxon>Sus</taxon>
    </lineage>
</organism>
<dbReference type="Proteomes" id="UP000694724">
    <property type="component" value="Unplaced"/>
</dbReference>
<evidence type="ECO:0000256" key="1">
    <source>
        <dbReference type="SAM" id="MobiDB-lite"/>
    </source>
</evidence>
<dbReference type="PANTHER" id="PTHR11824">
    <property type="entry name" value="VOLTAGE-DEPENDENT CALCIUM CHANNEL BETA SUBUNIT"/>
    <property type="match status" value="1"/>
</dbReference>
<dbReference type="Pfam" id="PF12052">
    <property type="entry name" value="VGCC_beta4Aa_N"/>
    <property type="match status" value="1"/>
</dbReference>
<dbReference type="Gene3D" id="3.30.1310.30">
    <property type="match status" value="1"/>
</dbReference>
<dbReference type="AlphaFoldDB" id="A0A8D1Q9H6"/>
<protein>
    <recommendedName>
        <fullName evidence="2">Voltage-dependent L-type calcium channel subunit beta-1-4 N-terminal A domain-containing protein</fullName>
    </recommendedName>
</protein>
<evidence type="ECO:0000259" key="2">
    <source>
        <dbReference type="Pfam" id="PF12052"/>
    </source>
</evidence>
<sequence length="121" mass="13554">MFDRRLLSPQTKGILPGGSADSYTSRPSDSDVSLEEDREAVRREAERQAQAQLEKAKVKPCLLPHRALCQVCWVRDGPPAEVPPEVYLGSLPVVDCLAVKRYQQWSGFSSPGRKRQCDVEE</sequence>
<evidence type="ECO:0000313" key="4">
    <source>
        <dbReference type="Proteomes" id="UP000694724"/>
    </source>
</evidence>
<name>A0A8D1Q9H6_PIG</name>
<feature type="region of interest" description="Disordered" evidence="1">
    <location>
        <begin position="1"/>
        <end position="47"/>
    </location>
</feature>
<reference evidence="3" key="1">
    <citation type="submission" date="2025-08" db="UniProtKB">
        <authorList>
            <consortium name="Ensembl"/>
        </authorList>
    </citation>
    <scope>IDENTIFICATION</scope>
</reference>
<evidence type="ECO:0000313" key="3">
    <source>
        <dbReference type="Ensembl" id="ENSSSCP00055016063.1"/>
    </source>
</evidence>
<dbReference type="Ensembl" id="ENSSSCT00055020332.1">
    <property type="protein sequence ID" value="ENSSSCP00055016063.1"/>
    <property type="gene ID" value="ENSSSCG00055010410.1"/>
</dbReference>
<dbReference type="InterPro" id="IPR046937">
    <property type="entry name" value="CAB1-4_N_A-dom"/>
</dbReference>